<gene>
    <name evidence="1" type="ORF">BJ878DRAFT_397741</name>
</gene>
<evidence type="ECO:0000313" key="2">
    <source>
        <dbReference type="Proteomes" id="UP000887226"/>
    </source>
</evidence>
<dbReference type="EMBL" id="MU253742">
    <property type="protein sequence ID" value="KAG9248849.1"/>
    <property type="molecule type" value="Genomic_DNA"/>
</dbReference>
<proteinExistence type="predicted"/>
<accession>A0A9P8CIW6</accession>
<evidence type="ECO:0000313" key="1">
    <source>
        <dbReference type="EMBL" id="KAG9248849.1"/>
    </source>
</evidence>
<reference evidence="1" key="1">
    <citation type="journal article" date="2021" name="IMA Fungus">
        <title>Genomic characterization of three marine fungi, including Emericellopsis atlantica sp. nov. with signatures of a generalist lifestyle and marine biomass degradation.</title>
        <authorList>
            <person name="Hagestad O.C."/>
            <person name="Hou L."/>
            <person name="Andersen J.H."/>
            <person name="Hansen E.H."/>
            <person name="Altermark B."/>
            <person name="Li C."/>
            <person name="Kuhnert E."/>
            <person name="Cox R.J."/>
            <person name="Crous P.W."/>
            <person name="Spatafora J.W."/>
            <person name="Lail K."/>
            <person name="Amirebrahimi M."/>
            <person name="Lipzen A."/>
            <person name="Pangilinan J."/>
            <person name="Andreopoulos W."/>
            <person name="Hayes R.D."/>
            <person name="Ng V."/>
            <person name="Grigoriev I.V."/>
            <person name="Jackson S.A."/>
            <person name="Sutton T.D.S."/>
            <person name="Dobson A.D.W."/>
            <person name="Rama T."/>
        </authorList>
    </citation>
    <scope>NUCLEOTIDE SEQUENCE</scope>
    <source>
        <strain evidence="1">TRa3180A</strain>
    </source>
</reference>
<organism evidence="1 2">
    <name type="scientific">Calycina marina</name>
    <dbReference type="NCBI Taxonomy" id="1763456"/>
    <lineage>
        <taxon>Eukaryota</taxon>
        <taxon>Fungi</taxon>
        <taxon>Dikarya</taxon>
        <taxon>Ascomycota</taxon>
        <taxon>Pezizomycotina</taxon>
        <taxon>Leotiomycetes</taxon>
        <taxon>Helotiales</taxon>
        <taxon>Pezizellaceae</taxon>
        <taxon>Calycina</taxon>
    </lineage>
</organism>
<name>A0A9P8CIW6_9HELO</name>
<sequence>LISGFGLPIGEPFDLEALAEECKGQNSRSSMATSELLNIVSSVASPPNALAIM</sequence>
<feature type="non-terminal residue" evidence="1">
    <location>
        <position position="1"/>
    </location>
</feature>
<dbReference type="AlphaFoldDB" id="A0A9P8CIW6"/>
<dbReference type="OrthoDB" id="5396at2759"/>
<feature type="non-terminal residue" evidence="1">
    <location>
        <position position="53"/>
    </location>
</feature>
<keyword evidence="2" id="KW-1185">Reference proteome</keyword>
<dbReference type="Proteomes" id="UP000887226">
    <property type="component" value="Unassembled WGS sequence"/>
</dbReference>
<comment type="caution">
    <text evidence="1">The sequence shown here is derived from an EMBL/GenBank/DDBJ whole genome shotgun (WGS) entry which is preliminary data.</text>
</comment>
<protein>
    <submittedName>
        <fullName evidence="1">Uncharacterized protein</fullName>
    </submittedName>
</protein>